<dbReference type="Proteomes" id="UP000657918">
    <property type="component" value="Chromosome 16"/>
</dbReference>
<gene>
    <name evidence="1" type="ORF">SADUNF_Sadunf16G0275100</name>
</gene>
<keyword evidence="2" id="KW-1185">Reference proteome</keyword>
<evidence type="ECO:0000313" key="1">
    <source>
        <dbReference type="EMBL" id="KAF9666884.1"/>
    </source>
</evidence>
<dbReference type="EMBL" id="JADGMS010000016">
    <property type="protein sequence ID" value="KAF9666884.1"/>
    <property type="molecule type" value="Genomic_DNA"/>
</dbReference>
<evidence type="ECO:0000313" key="2">
    <source>
        <dbReference type="Proteomes" id="UP000657918"/>
    </source>
</evidence>
<protein>
    <submittedName>
        <fullName evidence="1">Uncharacterized protein</fullName>
    </submittedName>
</protein>
<accession>A0A835JEH5</accession>
<proteinExistence type="predicted"/>
<comment type="caution">
    <text evidence="1">The sequence shown here is derived from an EMBL/GenBank/DDBJ whole genome shotgun (WGS) entry which is preliminary data.</text>
</comment>
<name>A0A835JEH5_9ROSI</name>
<organism evidence="1 2">
    <name type="scientific">Salix dunnii</name>
    <dbReference type="NCBI Taxonomy" id="1413687"/>
    <lineage>
        <taxon>Eukaryota</taxon>
        <taxon>Viridiplantae</taxon>
        <taxon>Streptophyta</taxon>
        <taxon>Embryophyta</taxon>
        <taxon>Tracheophyta</taxon>
        <taxon>Spermatophyta</taxon>
        <taxon>Magnoliopsida</taxon>
        <taxon>eudicotyledons</taxon>
        <taxon>Gunneridae</taxon>
        <taxon>Pentapetalae</taxon>
        <taxon>rosids</taxon>
        <taxon>fabids</taxon>
        <taxon>Malpighiales</taxon>
        <taxon>Salicaceae</taxon>
        <taxon>Saliceae</taxon>
        <taxon>Salix</taxon>
    </lineage>
</organism>
<dbReference type="AlphaFoldDB" id="A0A835JEH5"/>
<reference evidence="1 2" key="1">
    <citation type="submission" date="2020-10" db="EMBL/GenBank/DDBJ databases">
        <title>Plant Genome Project.</title>
        <authorList>
            <person name="Zhang R.-G."/>
        </authorList>
    </citation>
    <scope>NUCLEOTIDE SEQUENCE [LARGE SCALE GENOMIC DNA]</scope>
    <source>
        <strain evidence="1">FAFU-HL-1</strain>
        <tissue evidence="1">Leaf</tissue>
    </source>
</reference>
<sequence>MKHKMTKSFFVVQLKILAKPLSNKSDFKPVHNTIRILLDVPLNPTMLVSIGFMMVNGEWGIGKIGLGYYICHAWKCQGKSGEQTYNNRFDAFKGNQRVTTDDSDALVIRQP</sequence>